<dbReference type="InterPro" id="IPR050267">
    <property type="entry name" value="Anti-sigma-factor_SerPK"/>
</dbReference>
<dbReference type="Gene3D" id="3.30.565.10">
    <property type="entry name" value="Histidine kinase-like ATPase, C-terminal domain"/>
    <property type="match status" value="1"/>
</dbReference>
<dbReference type="SUPFAM" id="SSF55874">
    <property type="entry name" value="ATPase domain of HSP90 chaperone/DNA topoisomerase II/histidine kinase"/>
    <property type="match status" value="1"/>
</dbReference>
<feature type="region of interest" description="Disordered" evidence="2">
    <location>
        <begin position="132"/>
        <end position="173"/>
    </location>
</feature>
<reference evidence="4 5" key="1">
    <citation type="submission" date="2023-07" db="EMBL/GenBank/DDBJ databases">
        <title>Sequencing the genomes of 1000 actinobacteria strains.</title>
        <authorList>
            <person name="Klenk H.-P."/>
        </authorList>
    </citation>
    <scope>NUCLEOTIDE SEQUENCE [LARGE SCALE GENOMIC DNA]</scope>
    <source>
        <strain evidence="4 5">DSM 46740</strain>
    </source>
</reference>
<evidence type="ECO:0000313" key="5">
    <source>
        <dbReference type="Proteomes" id="UP001225356"/>
    </source>
</evidence>
<dbReference type="InterPro" id="IPR003594">
    <property type="entry name" value="HATPase_dom"/>
</dbReference>
<dbReference type="RefSeq" id="WP_307559526.1">
    <property type="nucleotide sequence ID" value="NZ_JAUSQU010000001.1"/>
</dbReference>
<sequence>MSTNHREPWPITTNLAALRQRIHHRATDAGLTGARLEDLLLAANETAVNVLEHGGGSGTLAVWHDETELTVDVVDTAGRLMPQGVYHWRSSHQAGRGVGLWLMGRLCDEFTIHQDSGRSRVRLRMYLHTPASPPLVAEPRRTASNSVPQRSSRQNTPVACGYDPASVLGRSSP</sequence>
<dbReference type="Pfam" id="PF13581">
    <property type="entry name" value="HATPase_c_2"/>
    <property type="match status" value="1"/>
</dbReference>
<feature type="compositionally biased region" description="Polar residues" evidence="2">
    <location>
        <begin position="142"/>
        <end position="157"/>
    </location>
</feature>
<gene>
    <name evidence="4" type="ORF">J2853_003783</name>
</gene>
<dbReference type="Proteomes" id="UP001225356">
    <property type="component" value="Unassembled WGS sequence"/>
</dbReference>
<dbReference type="PANTHER" id="PTHR35526:SF3">
    <property type="entry name" value="ANTI-SIGMA-F FACTOR RSBW"/>
    <property type="match status" value="1"/>
</dbReference>
<dbReference type="PANTHER" id="PTHR35526">
    <property type="entry name" value="ANTI-SIGMA-F FACTOR RSBW-RELATED"/>
    <property type="match status" value="1"/>
</dbReference>
<feature type="domain" description="Histidine kinase/HSP90-like ATPase" evidence="3">
    <location>
        <begin position="13"/>
        <end position="124"/>
    </location>
</feature>
<keyword evidence="1" id="KW-0418">Kinase</keyword>
<keyword evidence="5" id="KW-1185">Reference proteome</keyword>
<proteinExistence type="predicted"/>
<keyword evidence="1" id="KW-0723">Serine/threonine-protein kinase</keyword>
<evidence type="ECO:0000313" key="4">
    <source>
        <dbReference type="EMBL" id="MDP9844572.1"/>
    </source>
</evidence>
<comment type="caution">
    <text evidence="4">The sequence shown here is derived from an EMBL/GenBank/DDBJ whole genome shotgun (WGS) entry which is preliminary data.</text>
</comment>
<protein>
    <submittedName>
        <fullName evidence="4">Anti-sigma regulatory factor (Ser/Thr protein kinase)</fullName>
    </submittedName>
</protein>
<keyword evidence="1" id="KW-0808">Transferase</keyword>
<evidence type="ECO:0000259" key="3">
    <source>
        <dbReference type="Pfam" id="PF13581"/>
    </source>
</evidence>
<evidence type="ECO:0000256" key="2">
    <source>
        <dbReference type="SAM" id="MobiDB-lite"/>
    </source>
</evidence>
<name>A0ABT9QCT7_9ACTN</name>
<accession>A0ABT9QCT7</accession>
<evidence type="ECO:0000256" key="1">
    <source>
        <dbReference type="ARBA" id="ARBA00022527"/>
    </source>
</evidence>
<dbReference type="EMBL" id="JAUSQU010000001">
    <property type="protein sequence ID" value="MDP9844572.1"/>
    <property type="molecule type" value="Genomic_DNA"/>
</dbReference>
<organism evidence="4 5">
    <name type="scientific">Streptosporangium lutulentum</name>
    <dbReference type="NCBI Taxonomy" id="1461250"/>
    <lineage>
        <taxon>Bacteria</taxon>
        <taxon>Bacillati</taxon>
        <taxon>Actinomycetota</taxon>
        <taxon>Actinomycetes</taxon>
        <taxon>Streptosporangiales</taxon>
        <taxon>Streptosporangiaceae</taxon>
        <taxon>Streptosporangium</taxon>
    </lineage>
</organism>
<dbReference type="InterPro" id="IPR036890">
    <property type="entry name" value="HATPase_C_sf"/>
</dbReference>
<dbReference type="CDD" id="cd16936">
    <property type="entry name" value="HATPase_RsbW-like"/>
    <property type="match status" value="1"/>
</dbReference>